<protein>
    <submittedName>
        <fullName evidence="2">Uncharacterized protein</fullName>
    </submittedName>
</protein>
<evidence type="ECO:0000313" key="2">
    <source>
        <dbReference type="EMBL" id="QPJ66487.1"/>
    </source>
</evidence>
<accession>A0A7T0C4Z3</accession>
<gene>
    <name evidence="2" type="ORF">G3M78_14205</name>
</gene>
<keyword evidence="1" id="KW-1133">Transmembrane helix</keyword>
<reference evidence="3" key="1">
    <citation type="submission" date="2020-02" db="EMBL/GenBank/DDBJ databases">
        <title>Genomic and physiological characterization of two novel Nitrospinaceae genera.</title>
        <authorList>
            <person name="Mueller A.J."/>
            <person name="Jung M.-Y."/>
            <person name="Strachan C.R."/>
            <person name="Herbold C.W."/>
            <person name="Kirkegaard R.H."/>
            <person name="Daims H."/>
        </authorList>
    </citation>
    <scope>NUCLEOTIDE SEQUENCE [LARGE SCALE GENOMIC DNA]</scope>
</reference>
<keyword evidence="1" id="KW-0812">Transmembrane</keyword>
<dbReference type="KEGG" id="nva:G3M78_14205"/>
<dbReference type="AlphaFoldDB" id="A0A7T0C4Z3"/>
<proteinExistence type="predicted"/>
<keyword evidence="1" id="KW-0472">Membrane</keyword>
<sequence length="93" mass="10388">MEPTTFSSFLNSSEFSIPLGQVILFVVVSSICLMLGRHKLGLLVSFCFAFYWGFVFNRETLVDMLGHSTGLYIYAFCGLAMIGLALISFSQER</sequence>
<dbReference type="Proteomes" id="UP000594464">
    <property type="component" value="Chromosome"/>
</dbReference>
<name>A0A7T0C4Z3_9BACT</name>
<feature type="transmembrane region" description="Helical" evidence="1">
    <location>
        <begin position="69"/>
        <end position="89"/>
    </location>
</feature>
<evidence type="ECO:0000313" key="3">
    <source>
        <dbReference type="Proteomes" id="UP000594464"/>
    </source>
</evidence>
<feature type="transmembrane region" description="Helical" evidence="1">
    <location>
        <begin position="15"/>
        <end position="33"/>
    </location>
</feature>
<feature type="transmembrane region" description="Helical" evidence="1">
    <location>
        <begin position="40"/>
        <end position="57"/>
    </location>
</feature>
<organism evidence="2 3">
    <name type="scientific">Candidatus Nitrohelix vancouverensis</name>
    <dbReference type="NCBI Taxonomy" id="2705534"/>
    <lineage>
        <taxon>Bacteria</taxon>
        <taxon>Pseudomonadati</taxon>
        <taxon>Nitrospinota/Tectimicrobiota group</taxon>
        <taxon>Nitrospinota</taxon>
        <taxon>Nitrospinia</taxon>
        <taxon>Nitrospinales</taxon>
        <taxon>Nitrospinaceae</taxon>
        <taxon>Candidatus Nitrohelix</taxon>
    </lineage>
</organism>
<dbReference type="EMBL" id="CP048620">
    <property type="protein sequence ID" value="QPJ66487.1"/>
    <property type="molecule type" value="Genomic_DNA"/>
</dbReference>
<evidence type="ECO:0000256" key="1">
    <source>
        <dbReference type="SAM" id="Phobius"/>
    </source>
</evidence>